<feature type="region of interest" description="Disordered" evidence="13">
    <location>
        <begin position="265"/>
        <end position="285"/>
    </location>
</feature>
<evidence type="ECO:0000256" key="13">
    <source>
        <dbReference type="SAM" id="MobiDB-lite"/>
    </source>
</evidence>
<evidence type="ECO:0000256" key="1">
    <source>
        <dbReference type="ARBA" id="ARBA00004496"/>
    </source>
</evidence>
<evidence type="ECO:0000256" key="7">
    <source>
        <dbReference type="ARBA" id="ARBA00022737"/>
    </source>
</evidence>
<dbReference type="GO" id="GO:0000045">
    <property type="term" value="P:autophagosome assembly"/>
    <property type="evidence" value="ECO:0007669"/>
    <property type="project" value="TreeGrafter"/>
</dbReference>
<sequence>MEFCGGGHLGAFIQQNRSLSEELSQDIFHQLSLALSYMWKRHITHMDLKPQNILIANRMKMCIKVADFGLSQLMTDEGQTAFRGSPLYMAPEIYTIQKYDGTVDLWSAGVILYECIFGRAPFSSDSMEQVISQLLSPDPIEIPQAQISYECRDLLGRLLIRDPQQRINFENFFAHPFVAIDILAEDRNLAQARKLVNQASVDEQLGDLSSTSQLLQEAVELYLKCLDESENNSEKKALRQKINEYLTKAETVKKRLGNSSCGLSKTAIQTRSRTRNDKSSINDQPYTSALKNLRLGSDVSKIVSRSQSLIRQARKAWSNSDGKTALSKYSEAIEIALESARQETTSAEMKNQLREKVSKWLSEAEEIKD</sequence>
<organism evidence="15 16">
    <name type="scientific">Acrobeloides nanus</name>
    <dbReference type="NCBI Taxonomy" id="290746"/>
    <lineage>
        <taxon>Eukaryota</taxon>
        <taxon>Metazoa</taxon>
        <taxon>Ecdysozoa</taxon>
        <taxon>Nematoda</taxon>
        <taxon>Chromadorea</taxon>
        <taxon>Rhabditida</taxon>
        <taxon>Tylenchina</taxon>
        <taxon>Cephalobomorpha</taxon>
        <taxon>Cephaloboidea</taxon>
        <taxon>Cephalobidae</taxon>
        <taxon>Acrobeloides</taxon>
    </lineage>
</organism>
<keyword evidence="15" id="KW-1185">Reference proteome</keyword>
<dbReference type="GO" id="GO:0034045">
    <property type="term" value="C:phagophore assembly site membrane"/>
    <property type="evidence" value="ECO:0007669"/>
    <property type="project" value="TreeGrafter"/>
</dbReference>
<evidence type="ECO:0000256" key="12">
    <source>
        <dbReference type="ARBA" id="ARBA00048679"/>
    </source>
</evidence>
<evidence type="ECO:0000256" key="3">
    <source>
        <dbReference type="ARBA" id="ARBA00021644"/>
    </source>
</evidence>
<dbReference type="SUPFAM" id="SSF56112">
    <property type="entry name" value="Protein kinase-like (PK-like)"/>
    <property type="match status" value="1"/>
</dbReference>
<dbReference type="PROSITE" id="PS00108">
    <property type="entry name" value="PROTEIN_KINASE_ST"/>
    <property type="match status" value="1"/>
</dbReference>
<evidence type="ECO:0000256" key="2">
    <source>
        <dbReference type="ARBA" id="ARBA00012513"/>
    </source>
</evidence>
<dbReference type="Pfam" id="PF00069">
    <property type="entry name" value="Pkinase"/>
    <property type="match status" value="1"/>
</dbReference>
<dbReference type="EC" id="2.7.11.1" evidence="2"/>
<dbReference type="GO" id="GO:0061709">
    <property type="term" value="P:reticulophagy"/>
    <property type="evidence" value="ECO:0007669"/>
    <property type="project" value="TreeGrafter"/>
</dbReference>
<evidence type="ECO:0000259" key="14">
    <source>
        <dbReference type="PROSITE" id="PS50011"/>
    </source>
</evidence>
<dbReference type="InterPro" id="IPR011009">
    <property type="entry name" value="Kinase-like_dom_sf"/>
</dbReference>
<comment type="catalytic activity">
    <reaction evidence="12">
        <text>L-seryl-[protein] + ATP = O-phospho-L-seryl-[protein] + ADP + H(+)</text>
        <dbReference type="Rhea" id="RHEA:17989"/>
        <dbReference type="Rhea" id="RHEA-COMP:9863"/>
        <dbReference type="Rhea" id="RHEA-COMP:11604"/>
        <dbReference type="ChEBI" id="CHEBI:15378"/>
        <dbReference type="ChEBI" id="CHEBI:29999"/>
        <dbReference type="ChEBI" id="CHEBI:30616"/>
        <dbReference type="ChEBI" id="CHEBI:83421"/>
        <dbReference type="ChEBI" id="CHEBI:456216"/>
        <dbReference type="EC" id="2.7.11.1"/>
    </reaction>
</comment>
<evidence type="ECO:0000256" key="8">
    <source>
        <dbReference type="ARBA" id="ARBA00022777"/>
    </source>
</evidence>
<name>A0A914E041_9BILA</name>
<reference evidence="16" key="1">
    <citation type="submission" date="2022-11" db="UniProtKB">
        <authorList>
            <consortium name="WormBaseParasite"/>
        </authorList>
    </citation>
    <scope>IDENTIFICATION</scope>
</reference>
<dbReference type="Gene3D" id="1.20.58.80">
    <property type="entry name" value="Phosphotransferase system, lactose/cellobiose-type IIA subunit"/>
    <property type="match status" value="2"/>
</dbReference>
<dbReference type="Gene3D" id="1.10.510.10">
    <property type="entry name" value="Transferase(Phosphotransferase) domain 1"/>
    <property type="match status" value="1"/>
</dbReference>
<dbReference type="WBParaSite" id="ACRNAN_scaffold489.g19820.t1">
    <property type="protein sequence ID" value="ACRNAN_scaffold489.g19820.t1"/>
    <property type="gene ID" value="ACRNAN_scaffold489.g19820"/>
</dbReference>
<dbReference type="Pfam" id="PF04212">
    <property type="entry name" value="MIT"/>
    <property type="match status" value="1"/>
</dbReference>
<protein>
    <recommendedName>
        <fullName evidence="3">Serine/threonine-protein kinase ULK3</fullName>
        <ecNumber evidence="2">2.7.11.1</ecNumber>
    </recommendedName>
    <alternativeName>
        <fullName evidence="10">Unc-51-like kinase 3</fullName>
    </alternativeName>
</protein>
<keyword evidence="9" id="KW-0072">Autophagy</keyword>
<dbReference type="AlphaFoldDB" id="A0A914E041"/>
<proteinExistence type="predicted"/>
<dbReference type="PROSITE" id="PS50011">
    <property type="entry name" value="PROTEIN_KINASE_DOM"/>
    <property type="match status" value="1"/>
</dbReference>
<dbReference type="GO" id="GO:0010506">
    <property type="term" value="P:regulation of autophagy"/>
    <property type="evidence" value="ECO:0007669"/>
    <property type="project" value="InterPro"/>
</dbReference>
<evidence type="ECO:0000256" key="4">
    <source>
        <dbReference type="ARBA" id="ARBA00022490"/>
    </source>
</evidence>
<dbReference type="InterPro" id="IPR045269">
    <property type="entry name" value="Atg1-like"/>
</dbReference>
<dbReference type="GO" id="GO:0034727">
    <property type="term" value="P:piecemeal microautophagy of the nucleus"/>
    <property type="evidence" value="ECO:0007669"/>
    <property type="project" value="TreeGrafter"/>
</dbReference>
<dbReference type="GO" id="GO:0042594">
    <property type="term" value="P:response to starvation"/>
    <property type="evidence" value="ECO:0007669"/>
    <property type="project" value="TreeGrafter"/>
</dbReference>
<dbReference type="GO" id="GO:0005829">
    <property type="term" value="C:cytosol"/>
    <property type="evidence" value="ECO:0007669"/>
    <property type="project" value="TreeGrafter"/>
</dbReference>
<dbReference type="GO" id="GO:0000422">
    <property type="term" value="P:autophagy of mitochondrion"/>
    <property type="evidence" value="ECO:0007669"/>
    <property type="project" value="TreeGrafter"/>
</dbReference>
<dbReference type="GO" id="GO:0004674">
    <property type="term" value="F:protein serine/threonine kinase activity"/>
    <property type="evidence" value="ECO:0007669"/>
    <property type="project" value="UniProtKB-KW"/>
</dbReference>
<evidence type="ECO:0000313" key="16">
    <source>
        <dbReference type="WBParaSite" id="ACRNAN_scaffold489.g19820.t1"/>
    </source>
</evidence>
<comment type="catalytic activity">
    <reaction evidence="11">
        <text>L-threonyl-[protein] + ATP = O-phospho-L-threonyl-[protein] + ADP + H(+)</text>
        <dbReference type="Rhea" id="RHEA:46608"/>
        <dbReference type="Rhea" id="RHEA-COMP:11060"/>
        <dbReference type="Rhea" id="RHEA-COMP:11605"/>
        <dbReference type="ChEBI" id="CHEBI:15378"/>
        <dbReference type="ChEBI" id="CHEBI:30013"/>
        <dbReference type="ChEBI" id="CHEBI:30616"/>
        <dbReference type="ChEBI" id="CHEBI:61977"/>
        <dbReference type="ChEBI" id="CHEBI:456216"/>
        <dbReference type="EC" id="2.7.11.1"/>
    </reaction>
</comment>
<evidence type="ECO:0000313" key="15">
    <source>
        <dbReference type="Proteomes" id="UP000887540"/>
    </source>
</evidence>
<comment type="subcellular location">
    <subcellularLocation>
        <location evidence="1">Cytoplasm</location>
    </subcellularLocation>
</comment>
<evidence type="ECO:0000256" key="6">
    <source>
        <dbReference type="ARBA" id="ARBA00022679"/>
    </source>
</evidence>
<dbReference type="InterPro" id="IPR008271">
    <property type="entry name" value="Ser/Thr_kinase_AS"/>
</dbReference>
<evidence type="ECO:0000256" key="5">
    <source>
        <dbReference type="ARBA" id="ARBA00022527"/>
    </source>
</evidence>
<evidence type="ECO:0000256" key="11">
    <source>
        <dbReference type="ARBA" id="ARBA00047899"/>
    </source>
</evidence>
<dbReference type="SMART" id="SM00745">
    <property type="entry name" value="MIT"/>
    <property type="match status" value="1"/>
</dbReference>
<dbReference type="GO" id="GO:0005776">
    <property type="term" value="C:autophagosome"/>
    <property type="evidence" value="ECO:0007669"/>
    <property type="project" value="TreeGrafter"/>
</dbReference>
<evidence type="ECO:0000256" key="9">
    <source>
        <dbReference type="ARBA" id="ARBA00023006"/>
    </source>
</evidence>
<accession>A0A914E041</accession>
<dbReference type="PANTHER" id="PTHR24348">
    <property type="entry name" value="SERINE/THREONINE-PROTEIN KINASE UNC-51-RELATED"/>
    <property type="match status" value="1"/>
</dbReference>
<evidence type="ECO:0000256" key="10">
    <source>
        <dbReference type="ARBA" id="ARBA00032242"/>
    </source>
</evidence>
<dbReference type="GO" id="GO:0005524">
    <property type="term" value="F:ATP binding"/>
    <property type="evidence" value="ECO:0007669"/>
    <property type="project" value="InterPro"/>
</dbReference>
<dbReference type="Proteomes" id="UP000887540">
    <property type="component" value="Unplaced"/>
</dbReference>
<keyword evidence="4" id="KW-0963">Cytoplasm</keyword>
<keyword evidence="7" id="KW-0677">Repeat</keyword>
<keyword evidence="6" id="KW-0808">Transferase</keyword>
<dbReference type="SMART" id="SM00220">
    <property type="entry name" value="S_TKc"/>
    <property type="match status" value="1"/>
</dbReference>
<keyword evidence="5" id="KW-0723">Serine/threonine-protein kinase</keyword>
<keyword evidence="8" id="KW-0418">Kinase</keyword>
<dbReference type="SUPFAM" id="SSF116846">
    <property type="entry name" value="MIT domain"/>
    <property type="match status" value="2"/>
</dbReference>
<feature type="domain" description="Protein kinase" evidence="14">
    <location>
        <begin position="1"/>
        <end position="178"/>
    </location>
</feature>
<dbReference type="PANTHER" id="PTHR24348:SF65">
    <property type="entry name" value="SERINE_THREONINE-PROTEIN KINASE ULK3"/>
    <property type="match status" value="1"/>
</dbReference>
<dbReference type="InterPro" id="IPR007330">
    <property type="entry name" value="MIT_dom"/>
</dbReference>
<dbReference type="InterPro" id="IPR036181">
    <property type="entry name" value="MIT_dom_sf"/>
</dbReference>
<dbReference type="InterPro" id="IPR000719">
    <property type="entry name" value="Prot_kinase_dom"/>
</dbReference>